<dbReference type="Pfam" id="PF00656">
    <property type="entry name" value="Peptidase_C14"/>
    <property type="match status" value="1"/>
</dbReference>
<proteinExistence type="predicted"/>
<dbReference type="PANTHER" id="PTHR22576:SF37">
    <property type="entry name" value="MUCOSA-ASSOCIATED LYMPHOID TISSUE LYMPHOMA TRANSLOCATION PROTEIN 1"/>
    <property type="match status" value="1"/>
</dbReference>
<dbReference type="Proteomes" id="UP001144323">
    <property type="component" value="Unassembled WGS sequence"/>
</dbReference>
<feature type="compositionally biased region" description="Gly residues" evidence="1">
    <location>
        <begin position="873"/>
        <end position="884"/>
    </location>
</feature>
<dbReference type="InterPro" id="IPR052039">
    <property type="entry name" value="Caspase-related_regulators"/>
</dbReference>
<feature type="compositionally biased region" description="Low complexity" evidence="1">
    <location>
        <begin position="623"/>
        <end position="636"/>
    </location>
</feature>
<feature type="chain" id="PRO_5040876604" description="Peptidase C14 caspase domain-containing protein" evidence="2">
    <location>
        <begin position="26"/>
        <end position="884"/>
    </location>
</feature>
<accession>A0A9W6GU18</accession>
<dbReference type="GO" id="GO:0006508">
    <property type="term" value="P:proteolysis"/>
    <property type="evidence" value="ECO:0007669"/>
    <property type="project" value="InterPro"/>
</dbReference>
<feature type="region of interest" description="Disordered" evidence="1">
    <location>
        <begin position="516"/>
        <end position="884"/>
    </location>
</feature>
<evidence type="ECO:0000256" key="1">
    <source>
        <dbReference type="SAM" id="MobiDB-lite"/>
    </source>
</evidence>
<dbReference type="SUPFAM" id="SSF52129">
    <property type="entry name" value="Caspase-like"/>
    <property type="match status" value="1"/>
</dbReference>
<feature type="compositionally biased region" description="Low complexity" evidence="1">
    <location>
        <begin position="518"/>
        <end position="539"/>
    </location>
</feature>
<keyword evidence="2" id="KW-0732">Signal</keyword>
<comment type="caution">
    <text evidence="4">The sequence shown here is derived from an EMBL/GenBank/DDBJ whole genome shotgun (WGS) entry which is preliminary data.</text>
</comment>
<protein>
    <recommendedName>
        <fullName evidence="3">Peptidase C14 caspase domain-containing protein</fullName>
    </recommendedName>
</protein>
<evidence type="ECO:0000313" key="4">
    <source>
        <dbReference type="EMBL" id="GLI92920.1"/>
    </source>
</evidence>
<evidence type="ECO:0000256" key="2">
    <source>
        <dbReference type="SAM" id="SignalP"/>
    </source>
</evidence>
<dbReference type="InterPro" id="IPR011990">
    <property type="entry name" value="TPR-like_helical_dom_sf"/>
</dbReference>
<feature type="domain" description="Peptidase C14 caspase" evidence="3">
    <location>
        <begin position="28"/>
        <end position="246"/>
    </location>
</feature>
<dbReference type="InterPro" id="IPR011600">
    <property type="entry name" value="Pept_C14_caspase"/>
</dbReference>
<feature type="signal peptide" evidence="2">
    <location>
        <begin position="1"/>
        <end position="25"/>
    </location>
</feature>
<dbReference type="GO" id="GO:0004197">
    <property type="term" value="F:cysteine-type endopeptidase activity"/>
    <property type="evidence" value="ECO:0007669"/>
    <property type="project" value="InterPro"/>
</dbReference>
<reference evidence="4" key="1">
    <citation type="journal article" date="2023" name="Int. J. Syst. Evol. Microbiol.">
        <title>Methylocystis iwaonis sp. nov., a type II methane-oxidizing bacterium from surface soil of a rice paddy field in Japan, and emended description of the genus Methylocystis (ex Whittenbury et al. 1970) Bowman et al. 1993.</title>
        <authorList>
            <person name="Kaise H."/>
            <person name="Sawadogo J.B."/>
            <person name="Alam M.S."/>
            <person name="Ueno C."/>
            <person name="Dianou D."/>
            <person name="Shinjo R."/>
            <person name="Asakawa S."/>
        </authorList>
    </citation>
    <scope>NUCLEOTIDE SEQUENCE</scope>
    <source>
        <strain evidence="4">LMG27198</strain>
    </source>
</reference>
<feature type="compositionally biased region" description="Low complexity" evidence="1">
    <location>
        <begin position="840"/>
        <end position="850"/>
    </location>
</feature>
<keyword evidence="5" id="KW-1185">Reference proteome</keyword>
<dbReference type="Gene3D" id="3.40.50.1460">
    <property type="match status" value="1"/>
</dbReference>
<dbReference type="RefSeq" id="WP_281802430.1">
    <property type="nucleotide sequence ID" value="NZ_BSEC01000001.1"/>
</dbReference>
<gene>
    <name evidence="4" type="ORF">LMG27198_19120</name>
</gene>
<dbReference type="PANTHER" id="PTHR22576">
    <property type="entry name" value="MUCOSA ASSOCIATED LYMPHOID TISSUE LYMPHOMA TRANSLOCATION PROTEIN 1/PARACASPASE"/>
    <property type="match status" value="1"/>
</dbReference>
<evidence type="ECO:0000313" key="5">
    <source>
        <dbReference type="Proteomes" id="UP001144323"/>
    </source>
</evidence>
<feature type="compositionally biased region" description="Basic and acidic residues" evidence="1">
    <location>
        <begin position="801"/>
        <end position="817"/>
    </location>
</feature>
<name>A0A9W6GU18_9HYPH</name>
<evidence type="ECO:0000259" key="3">
    <source>
        <dbReference type="Pfam" id="PF00656"/>
    </source>
</evidence>
<organism evidence="4 5">
    <name type="scientific">Methylocystis echinoides</name>
    <dbReference type="NCBI Taxonomy" id="29468"/>
    <lineage>
        <taxon>Bacteria</taxon>
        <taxon>Pseudomonadati</taxon>
        <taxon>Pseudomonadota</taxon>
        <taxon>Alphaproteobacteria</taxon>
        <taxon>Hyphomicrobiales</taxon>
        <taxon>Methylocystaceae</taxon>
        <taxon>Methylocystis</taxon>
    </lineage>
</organism>
<dbReference type="Gene3D" id="1.25.40.10">
    <property type="entry name" value="Tetratricopeptide repeat domain"/>
    <property type="match status" value="1"/>
</dbReference>
<feature type="compositionally biased region" description="Basic and acidic residues" evidence="1">
    <location>
        <begin position="860"/>
        <end position="872"/>
    </location>
</feature>
<dbReference type="InterPro" id="IPR029030">
    <property type="entry name" value="Caspase-like_dom_sf"/>
</dbReference>
<dbReference type="AlphaFoldDB" id="A0A9W6GU18"/>
<feature type="compositionally biased region" description="Basic and acidic residues" evidence="1">
    <location>
        <begin position="736"/>
        <end position="749"/>
    </location>
</feature>
<dbReference type="EMBL" id="BSEC01000001">
    <property type="protein sequence ID" value="GLI92920.1"/>
    <property type="molecule type" value="Genomic_DNA"/>
</dbReference>
<sequence>MRFFRTLALAAVALLALAAGRGAEAAERRLALVIGEAAYPEKPLATAANDAGLVAQTLQAAGFDVTGARDLEEAALKQAFRDFLDKVTEAGKDAVAFVYVSGYGVQLEGENYIVPVDAKIARDSDIPMRALRVSDYLKPLTASGAKLNVVVLDAARANPFKLAGQPIAGGLALYEPGGPTLLAFNAAPGTVAPAADKDYGPYAHALAEMMRDGGRPLMEVFENTRLRVSEMTKGAQIPWNSQKIETSFVFFEREAGAPPRKEDAARLSQPISALGPDDGFSAALRRDTLQGYQDYVATYPASPYAKRARAMAAARREAMTWRRSRLMDTPDAYWSYLRRYPKGPHAWDARRRLAELRYELEPPAEFAAVDYGYPPPPPDELVFVEQPVVYFDDPVWAFPPPPPPPIYFLPPPPPDFIVLPPPVVIAVPYMLPAPPYVPVPVWQRPPAYIAPPQNNFIFTNMHNAVMVNPAENRVIVRSPAGGVIATEALTGAAVGAGAVGVGATLPQVISKRNPPVAPVGVTPPGGQAPGLAPGLAPGAERPATLPAGATGKDQPSGAGALPAGGVPGGVTKDHALPKLPAGGEPMPGGQRPRPQDATITGPENAPHGRDKREPGAPAGVSGDHALPAPANADAAPGGAGRRGRRDQPAGDRLPTGDRLPPIGGHDRLAPPADAVAPTGAASSAGERPGRRPPPRGDVARPDRLQPTSPMGGERPGRQPPAGLESGGQMTPFPGESRPHRNARPERPPPQDDMGGFGGPPSGRMRGDPMGGDMRAPARMRPPPVDAPEMRGFPGGNPMRGMPRDVMPRDVMPRDAMPREMAPPRPEPPRYQGGGFPGGAPPQMREMGRPAMPMPAPQPARSRDDGPRRHGEDGGGPPGFGGMMR</sequence>